<dbReference type="PANTHER" id="PTHR42988:SF2">
    <property type="entry name" value="CYCLIC NUCLEOTIDE PHOSPHODIESTERASE CBUA0032-RELATED"/>
    <property type="match status" value="1"/>
</dbReference>
<proteinExistence type="inferred from homology"/>
<dbReference type="PANTHER" id="PTHR42988">
    <property type="entry name" value="PHOSPHOHYDROLASE"/>
    <property type="match status" value="1"/>
</dbReference>
<dbReference type="Pfam" id="PF00149">
    <property type="entry name" value="Metallophos"/>
    <property type="match status" value="1"/>
</dbReference>
<sequence>MNIHYSILHISDLHKGENNNFDHLFASLCNDADLYDRDIPKPEIIVVSGDLAEGANGDGAEEKIIKQYEEVECFLNRLVKHFLKGDKSRIIIVPGNHDIYRGATIRSMEAIPEDLREEAKGRYLNGDPNYRWSWNDFCFYFINNMAEYVSRFKFFIEFYNRFYDGIRTIDDCDMLNLVIDLPQYNIAFATFNSCYRIDHLNQIGAINTNAIAQSQPQLSKAYKYGRFIVGVWHHNISGIPTQTNYLDPRILHSLMDFHIQLGLYGHQHHTEALYQYHDIFKQGQMTLISSGCLYGRGKTMPEGTHCQYNILEIEQSDEKVNVTLHVREDETGWDIPSWGRKQINSKESYLMEFSLPKIDYIKILSDNIELAKEGKDYKNAIRNLISIRDKETSANKFIDEFLKELSNDEIYNIKFVPQTISQKISILGACLEARDWSSFDKIVDEVKKDGIKNLNIDLLIEEAEKIR</sequence>
<feature type="domain" description="Calcineurin-like phosphoesterase" evidence="5">
    <location>
        <begin position="6"/>
        <end position="269"/>
    </location>
</feature>
<gene>
    <name evidence="6" type="ORF">NEE14_006895</name>
</gene>
<evidence type="ECO:0000256" key="2">
    <source>
        <dbReference type="ARBA" id="ARBA00022801"/>
    </source>
</evidence>
<dbReference type="SUPFAM" id="SSF56300">
    <property type="entry name" value="Metallo-dependent phosphatases"/>
    <property type="match status" value="1"/>
</dbReference>
<reference evidence="6 7" key="1">
    <citation type="submission" date="2024-02" db="EMBL/GenBank/DDBJ databases">
        <title>Whole genome sequencing of Parabacteroides sp. AD58.</title>
        <authorList>
            <person name="Chaplin A.V."/>
            <person name="Pikina A.P."/>
            <person name="Sokolova S.R."/>
            <person name="Korostin D.O."/>
            <person name="Efimov B.A."/>
        </authorList>
    </citation>
    <scope>NUCLEOTIDE SEQUENCE [LARGE SCALE GENOMIC DNA]</scope>
    <source>
        <strain evidence="6 7">AD58</strain>
    </source>
</reference>
<organism evidence="6 7">
    <name type="scientific">Parabacteroides absconsus</name>
    <dbReference type="NCBI Taxonomy" id="2951805"/>
    <lineage>
        <taxon>Bacteria</taxon>
        <taxon>Pseudomonadati</taxon>
        <taxon>Bacteroidota</taxon>
        <taxon>Bacteroidia</taxon>
        <taxon>Bacteroidales</taxon>
        <taxon>Tannerellaceae</taxon>
        <taxon>Parabacteroides</taxon>
    </lineage>
</organism>
<dbReference type="Gene3D" id="3.60.21.10">
    <property type="match status" value="1"/>
</dbReference>
<evidence type="ECO:0000313" key="6">
    <source>
        <dbReference type="EMBL" id="WWV67678.1"/>
    </source>
</evidence>
<name>A0ABZ2IV11_9BACT</name>
<keyword evidence="3" id="KW-0408">Iron</keyword>
<evidence type="ECO:0000256" key="4">
    <source>
        <dbReference type="ARBA" id="ARBA00025742"/>
    </source>
</evidence>
<keyword evidence="2" id="KW-0378">Hydrolase</keyword>
<dbReference type="InterPro" id="IPR050884">
    <property type="entry name" value="CNP_phosphodiesterase-III"/>
</dbReference>
<dbReference type="EMBL" id="CP146284">
    <property type="protein sequence ID" value="WWV67678.1"/>
    <property type="molecule type" value="Genomic_DNA"/>
</dbReference>
<keyword evidence="7" id="KW-1185">Reference proteome</keyword>
<dbReference type="RefSeq" id="WP_251967939.1">
    <property type="nucleotide sequence ID" value="NZ_CP146284.1"/>
</dbReference>
<comment type="similarity">
    <text evidence="4">Belongs to the cyclic nucleotide phosphodiesterase class-III family.</text>
</comment>
<accession>A0ABZ2IV11</accession>
<protein>
    <submittedName>
        <fullName evidence="6">Metallophosphoesterase</fullName>
    </submittedName>
</protein>
<evidence type="ECO:0000256" key="3">
    <source>
        <dbReference type="ARBA" id="ARBA00023004"/>
    </source>
</evidence>
<dbReference type="InterPro" id="IPR004843">
    <property type="entry name" value="Calcineurin-like_PHP"/>
</dbReference>
<dbReference type="InterPro" id="IPR029052">
    <property type="entry name" value="Metallo-depent_PP-like"/>
</dbReference>
<evidence type="ECO:0000256" key="1">
    <source>
        <dbReference type="ARBA" id="ARBA00022723"/>
    </source>
</evidence>
<dbReference type="Proteomes" id="UP001320603">
    <property type="component" value="Chromosome"/>
</dbReference>
<evidence type="ECO:0000313" key="7">
    <source>
        <dbReference type="Proteomes" id="UP001320603"/>
    </source>
</evidence>
<keyword evidence="1" id="KW-0479">Metal-binding</keyword>
<evidence type="ECO:0000259" key="5">
    <source>
        <dbReference type="Pfam" id="PF00149"/>
    </source>
</evidence>